<comment type="caution">
    <text evidence="2">The sequence shown here is derived from an EMBL/GenBank/DDBJ whole genome shotgun (WGS) entry which is preliminary data.</text>
</comment>
<keyword evidence="1" id="KW-1133">Transmembrane helix</keyword>
<keyword evidence="1" id="KW-0812">Transmembrane</keyword>
<keyword evidence="3" id="KW-1185">Reference proteome</keyword>
<dbReference type="Proteomes" id="UP000664369">
    <property type="component" value="Unassembled WGS sequence"/>
</dbReference>
<evidence type="ECO:0000313" key="3">
    <source>
        <dbReference type="Proteomes" id="UP000664369"/>
    </source>
</evidence>
<feature type="transmembrane region" description="Helical" evidence="1">
    <location>
        <begin position="55"/>
        <end position="74"/>
    </location>
</feature>
<keyword evidence="1" id="KW-0472">Membrane</keyword>
<protein>
    <recommendedName>
        <fullName evidence="4">DUF4235 domain-containing protein</fullName>
    </recommendedName>
</protein>
<accession>A0ABS3QK60</accession>
<reference evidence="2 3" key="1">
    <citation type="submission" date="2021-03" db="EMBL/GenBank/DDBJ databases">
        <authorList>
            <person name="Kim M.K."/>
        </authorList>
    </citation>
    <scope>NUCLEOTIDE SEQUENCE [LARGE SCALE GENOMIC DNA]</scope>
    <source>
        <strain evidence="2 3">BT442</strain>
    </source>
</reference>
<evidence type="ECO:0000313" key="2">
    <source>
        <dbReference type="EMBL" id="MBO2011641.1"/>
    </source>
</evidence>
<organism evidence="2 3">
    <name type="scientific">Hymenobacter negativus</name>
    <dbReference type="NCBI Taxonomy" id="2795026"/>
    <lineage>
        <taxon>Bacteria</taxon>
        <taxon>Pseudomonadati</taxon>
        <taxon>Bacteroidota</taxon>
        <taxon>Cytophagia</taxon>
        <taxon>Cytophagales</taxon>
        <taxon>Hymenobacteraceae</taxon>
        <taxon>Hymenobacter</taxon>
    </lineage>
</organism>
<sequence length="96" mass="10672">MAGRNVKAERVLAGLFGLFLAAGMLLNSLRTLVQALHLRAALSDNPGLHLEVKEAFITFALELIFGLALGWWGVSKFRRRKPDADAVQWQEPQSTR</sequence>
<gene>
    <name evidence="2" type="ORF">J4E00_21430</name>
</gene>
<dbReference type="EMBL" id="JAGETZ010000012">
    <property type="protein sequence ID" value="MBO2011641.1"/>
    <property type="molecule type" value="Genomic_DNA"/>
</dbReference>
<proteinExistence type="predicted"/>
<evidence type="ECO:0000256" key="1">
    <source>
        <dbReference type="SAM" id="Phobius"/>
    </source>
</evidence>
<name>A0ABS3QK60_9BACT</name>
<evidence type="ECO:0008006" key="4">
    <source>
        <dbReference type="Google" id="ProtNLM"/>
    </source>
</evidence>